<keyword evidence="3" id="KW-1185">Reference proteome</keyword>
<evidence type="ECO:0000313" key="2">
    <source>
        <dbReference type="EMBL" id="QYZ69556.1"/>
    </source>
</evidence>
<accession>A0A8G0ZQE6</accession>
<dbReference type="KEGG" id="nsm:JO391_17825"/>
<protein>
    <recommendedName>
        <fullName evidence="4">Cytochrome c domain-containing protein</fullName>
    </recommendedName>
</protein>
<dbReference type="EMBL" id="CP069370">
    <property type="protein sequence ID" value="QYZ69556.1"/>
    <property type="molecule type" value="Genomic_DNA"/>
</dbReference>
<dbReference type="PANTHER" id="PTHR30600">
    <property type="entry name" value="CYTOCHROME C PEROXIDASE-RELATED"/>
    <property type="match status" value="1"/>
</dbReference>
<proteinExistence type="predicted"/>
<feature type="region of interest" description="Disordered" evidence="1">
    <location>
        <begin position="177"/>
        <end position="200"/>
    </location>
</feature>
<dbReference type="Gene3D" id="1.10.760.10">
    <property type="entry name" value="Cytochrome c-like domain"/>
    <property type="match status" value="1"/>
</dbReference>
<sequence length="200" mass="21477">MIRAAACLPAGADFALDASYIWPLPDWMPRPPVPADNPMSAEKVERGRHRFECCHCHSGVQFTDTIQTALMPEGEVGYHNTGLHADYSASAPGLIGITGRPQDAGHFRTPDLRNVAVTAPCMHDGSIPDLSGAIGHYASAGRADHPMKDGMIQGFRVSDAEIADLIAFLEGPTDEGFLTDPSLSDPWPEGHPARAPRQMP</sequence>
<dbReference type="GO" id="GO:0009055">
    <property type="term" value="F:electron transfer activity"/>
    <property type="evidence" value="ECO:0007669"/>
    <property type="project" value="InterPro"/>
</dbReference>
<gene>
    <name evidence="2" type="ORF">JO391_17825</name>
</gene>
<dbReference type="GO" id="GO:0020037">
    <property type="term" value="F:heme binding"/>
    <property type="evidence" value="ECO:0007669"/>
    <property type="project" value="InterPro"/>
</dbReference>
<reference evidence="2" key="1">
    <citation type="submission" date="2021-02" db="EMBL/GenBank/DDBJ databases">
        <title>Rhodobacter shimadae sp. nov., an aerobic anoxygenic phototrophic bacterium isolated from a hot spring.</title>
        <authorList>
            <person name="Muramatsu S."/>
            <person name="Haruta S."/>
            <person name="Hirose S."/>
            <person name="Hanada S."/>
        </authorList>
    </citation>
    <scope>NUCLEOTIDE SEQUENCE</scope>
    <source>
        <strain evidence="2">N10</strain>
    </source>
</reference>
<dbReference type="RefSeq" id="WP_220661774.1">
    <property type="nucleotide sequence ID" value="NZ_CP069370.1"/>
</dbReference>
<evidence type="ECO:0000313" key="3">
    <source>
        <dbReference type="Proteomes" id="UP000826300"/>
    </source>
</evidence>
<dbReference type="InterPro" id="IPR036909">
    <property type="entry name" value="Cyt_c-like_dom_sf"/>
</dbReference>
<name>A0A8G0ZQE6_9RHOB</name>
<dbReference type="InterPro" id="IPR051395">
    <property type="entry name" value="Cytochrome_c_Peroxidase/MauG"/>
</dbReference>
<dbReference type="Proteomes" id="UP000826300">
    <property type="component" value="Chromosome"/>
</dbReference>
<dbReference type="GO" id="GO:0004130">
    <property type="term" value="F:cytochrome-c peroxidase activity"/>
    <property type="evidence" value="ECO:0007669"/>
    <property type="project" value="TreeGrafter"/>
</dbReference>
<dbReference type="AlphaFoldDB" id="A0A8G0ZQE6"/>
<dbReference type="SUPFAM" id="SSF46626">
    <property type="entry name" value="Cytochrome c"/>
    <property type="match status" value="1"/>
</dbReference>
<evidence type="ECO:0000256" key="1">
    <source>
        <dbReference type="SAM" id="MobiDB-lite"/>
    </source>
</evidence>
<evidence type="ECO:0008006" key="4">
    <source>
        <dbReference type="Google" id="ProtNLM"/>
    </source>
</evidence>
<organism evidence="2 3">
    <name type="scientific">Neotabrizicola shimadae</name>
    <dbReference type="NCBI Taxonomy" id="2807096"/>
    <lineage>
        <taxon>Bacteria</taxon>
        <taxon>Pseudomonadati</taxon>
        <taxon>Pseudomonadota</taxon>
        <taxon>Alphaproteobacteria</taxon>
        <taxon>Rhodobacterales</taxon>
        <taxon>Paracoccaceae</taxon>
        <taxon>Neotabrizicola</taxon>
    </lineage>
</organism>